<evidence type="ECO:0000313" key="2">
    <source>
        <dbReference type="EMBL" id="HJA03953.1"/>
    </source>
</evidence>
<keyword evidence="1" id="KW-0812">Transmembrane</keyword>
<accession>A0A9D2H3P4</accession>
<keyword evidence="1" id="KW-1133">Transmembrane helix</keyword>
<feature type="transmembrane region" description="Helical" evidence="1">
    <location>
        <begin position="24"/>
        <end position="43"/>
    </location>
</feature>
<sequence length="64" mass="6839">MHLAASIVSLAAEAEHHGNVMLETLPIAFIAVAVFGVLALVTVSYKNVAHRHADPAEHNDETTH</sequence>
<dbReference type="Proteomes" id="UP000824220">
    <property type="component" value="Unassembled WGS sequence"/>
</dbReference>
<proteinExistence type="predicted"/>
<organism evidence="2 3">
    <name type="scientific">Candidatus Microbacterium stercoravium</name>
    <dbReference type="NCBI Taxonomy" id="2838697"/>
    <lineage>
        <taxon>Bacteria</taxon>
        <taxon>Bacillati</taxon>
        <taxon>Actinomycetota</taxon>
        <taxon>Actinomycetes</taxon>
        <taxon>Micrococcales</taxon>
        <taxon>Microbacteriaceae</taxon>
        <taxon>Microbacterium</taxon>
    </lineage>
</organism>
<name>A0A9D2H3P4_9MICO</name>
<evidence type="ECO:0000313" key="3">
    <source>
        <dbReference type="Proteomes" id="UP000824220"/>
    </source>
</evidence>
<dbReference type="EMBL" id="DXAM01000051">
    <property type="protein sequence ID" value="HJA03953.1"/>
    <property type="molecule type" value="Genomic_DNA"/>
</dbReference>
<keyword evidence="1" id="KW-0472">Membrane</keyword>
<evidence type="ECO:0000256" key="1">
    <source>
        <dbReference type="SAM" id="Phobius"/>
    </source>
</evidence>
<dbReference type="AlphaFoldDB" id="A0A9D2H3P4"/>
<comment type="caution">
    <text evidence="2">The sequence shown here is derived from an EMBL/GenBank/DDBJ whole genome shotgun (WGS) entry which is preliminary data.</text>
</comment>
<reference evidence="2" key="2">
    <citation type="submission" date="2021-04" db="EMBL/GenBank/DDBJ databases">
        <authorList>
            <person name="Gilroy R."/>
        </authorList>
    </citation>
    <scope>NUCLEOTIDE SEQUENCE</scope>
    <source>
        <strain evidence="2">ChiHjej8B7-3636</strain>
    </source>
</reference>
<gene>
    <name evidence="2" type="ORF">H9800_03745</name>
</gene>
<evidence type="ECO:0008006" key="4">
    <source>
        <dbReference type="Google" id="ProtNLM"/>
    </source>
</evidence>
<protein>
    <recommendedName>
        <fullName evidence="4">4-hydroxybenzoate polyprenyltransferase</fullName>
    </recommendedName>
</protein>
<reference evidence="2" key="1">
    <citation type="journal article" date="2021" name="PeerJ">
        <title>Extensive microbial diversity within the chicken gut microbiome revealed by metagenomics and culture.</title>
        <authorList>
            <person name="Gilroy R."/>
            <person name="Ravi A."/>
            <person name="Getino M."/>
            <person name="Pursley I."/>
            <person name="Horton D.L."/>
            <person name="Alikhan N.F."/>
            <person name="Baker D."/>
            <person name="Gharbi K."/>
            <person name="Hall N."/>
            <person name="Watson M."/>
            <person name="Adriaenssens E.M."/>
            <person name="Foster-Nyarko E."/>
            <person name="Jarju S."/>
            <person name="Secka A."/>
            <person name="Antonio M."/>
            <person name="Oren A."/>
            <person name="Chaudhuri R.R."/>
            <person name="La Ragione R."/>
            <person name="Hildebrand F."/>
            <person name="Pallen M.J."/>
        </authorList>
    </citation>
    <scope>NUCLEOTIDE SEQUENCE</scope>
    <source>
        <strain evidence="2">ChiHjej8B7-3636</strain>
    </source>
</reference>